<keyword evidence="3 8" id="KW-0460">Magnesium</keyword>
<keyword evidence="4 7" id="KW-0342">GTP-binding</keyword>
<evidence type="ECO:0000256" key="3">
    <source>
        <dbReference type="ARBA" id="ARBA00022842"/>
    </source>
</evidence>
<dbReference type="Proteomes" id="UP001146793">
    <property type="component" value="Unassembled WGS sequence"/>
</dbReference>
<feature type="binding site" evidence="7">
    <location>
        <begin position="147"/>
        <end position="148"/>
    </location>
    <ligand>
        <name>GTP</name>
        <dbReference type="ChEBI" id="CHEBI:37565"/>
    </ligand>
</feature>
<protein>
    <submittedName>
        <fullName evidence="9">Guanine nucleotide-binding protein g(O) subunit alpha</fullName>
    </submittedName>
</protein>
<dbReference type="GO" id="GO:0003924">
    <property type="term" value="F:GTPase activity"/>
    <property type="evidence" value="ECO:0007669"/>
    <property type="project" value="InterPro"/>
</dbReference>
<name>A0AAV7YNI9_9EUKA</name>
<dbReference type="GO" id="GO:0005525">
    <property type="term" value="F:GTP binding"/>
    <property type="evidence" value="ECO:0007669"/>
    <property type="project" value="UniProtKB-KW"/>
</dbReference>
<sequence length="350" mass="40642">MGSCLLKSKSEEDIQNRKIDKKLELVEKEKHDHVNLLLLGAGESGKSTIFKQMKLLHLNGFDESEKKDFKKHIHSNVIESIQVLIQGMKTLNLGYTNENNNNLSEKIENLKYSQELTQEIAQSIKSIWEDQSIHQTFLVSNQFQLIDSAEYFLSQIETLSEPNYIPTVDDILNVRVRTTGISETEFDYEDIHFKMTDVGGQRSERKKWIHCFSDVTAVFFVGGISEYDQTLFEETETKRMTETLMLFGEICNSRWFRDSSIILFLNKIDIFEKKIKHIDLNVCFEDYDGGCDYETARNYIKKKFLDLNQQTDKLIYPYFTCATDSDNISSIFKAVKDTIFQSDLQDLGLL</sequence>
<dbReference type="GO" id="GO:0007188">
    <property type="term" value="P:adenylate cyclase-modulating G protein-coupled receptor signaling pathway"/>
    <property type="evidence" value="ECO:0007669"/>
    <property type="project" value="InterPro"/>
</dbReference>
<dbReference type="FunFam" id="1.10.400.10:FF:000002">
    <property type="entry name" value="guanine nucleotide-binding protein G(Q) subunit alpha"/>
    <property type="match status" value="1"/>
</dbReference>
<evidence type="ECO:0000256" key="7">
    <source>
        <dbReference type="PIRSR" id="PIRSR601019-1"/>
    </source>
</evidence>
<dbReference type="InterPro" id="IPR001019">
    <property type="entry name" value="Gprotein_alpha_su"/>
</dbReference>
<feature type="binding site" evidence="8">
    <location>
        <position position="178"/>
    </location>
    <ligand>
        <name>Mg(2+)</name>
        <dbReference type="ChEBI" id="CHEBI:18420"/>
    </ligand>
</feature>
<dbReference type="GO" id="GO:0031683">
    <property type="term" value="F:G-protein beta/gamma-subunit complex binding"/>
    <property type="evidence" value="ECO:0007669"/>
    <property type="project" value="InterPro"/>
</dbReference>
<dbReference type="Gene3D" id="1.10.400.10">
    <property type="entry name" value="GI Alpha 1, domain 2-like"/>
    <property type="match status" value="1"/>
</dbReference>
<dbReference type="GO" id="GO:0005737">
    <property type="term" value="C:cytoplasm"/>
    <property type="evidence" value="ECO:0007669"/>
    <property type="project" value="TreeGrafter"/>
</dbReference>
<dbReference type="PROSITE" id="PS51882">
    <property type="entry name" value="G_ALPHA"/>
    <property type="match status" value="1"/>
</dbReference>
<keyword evidence="1 8" id="KW-0479">Metal-binding</keyword>
<dbReference type="SUPFAM" id="SSF52540">
    <property type="entry name" value="P-loop containing nucleoside triphosphate hydrolases"/>
    <property type="match status" value="1"/>
</dbReference>
<dbReference type="SMART" id="SM00275">
    <property type="entry name" value="G_alpha"/>
    <property type="match status" value="1"/>
</dbReference>
<comment type="caution">
    <text evidence="9">The sequence shown here is derived from an EMBL/GenBank/DDBJ whole genome shotgun (WGS) entry which is preliminary data.</text>
</comment>
<evidence type="ECO:0000256" key="4">
    <source>
        <dbReference type="ARBA" id="ARBA00023134"/>
    </source>
</evidence>
<dbReference type="GO" id="GO:0046872">
    <property type="term" value="F:metal ion binding"/>
    <property type="evidence" value="ECO:0007669"/>
    <property type="project" value="UniProtKB-KW"/>
</dbReference>
<dbReference type="FunFam" id="3.40.50.300:FF:002307">
    <property type="entry name" value="Guanine nucleotide-binding protein G(k) subunit alpha"/>
    <property type="match status" value="1"/>
</dbReference>
<organism evidence="9 10">
    <name type="scientific">Anaeramoeba flamelloides</name>
    <dbReference type="NCBI Taxonomy" id="1746091"/>
    <lineage>
        <taxon>Eukaryota</taxon>
        <taxon>Metamonada</taxon>
        <taxon>Anaeramoebidae</taxon>
        <taxon>Anaeramoeba</taxon>
    </lineage>
</organism>
<accession>A0AAV7YNI9</accession>
<dbReference type="GO" id="GO:0001664">
    <property type="term" value="F:G protein-coupled receptor binding"/>
    <property type="evidence" value="ECO:0007669"/>
    <property type="project" value="TreeGrafter"/>
</dbReference>
<evidence type="ECO:0000313" key="9">
    <source>
        <dbReference type="EMBL" id="KAJ3431367.1"/>
    </source>
</evidence>
<dbReference type="AlphaFoldDB" id="A0AAV7YNI9"/>
<dbReference type="CDD" id="cd00066">
    <property type="entry name" value="G-alpha"/>
    <property type="match status" value="1"/>
</dbReference>
<dbReference type="InterPro" id="IPR027417">
    <property type="entry name" value="P-loop_NTPase"/>
</dbReference>
<feature type="binding site" evidence="7">
    <location>
        <position position="322"/>
    </location>
    <ligand>
        <name>GTP</name>
        <dbReference type="ChEBI" id="CHEBI:37565"/>
    </ligand>
</feature>
<dbReference type="PANTHER" id="PTHR10218:SF302">
    <property type="entry name" value="GUANINE NUCLEOTIDE-BINDING PROTEIN ALPHA-5 SUBUNIT"/>
    <property type="match status" value="1"/>
</dbReference>
<dbReference type="InterPro" id="IPR011025">
    <property type="entry name" value="GproteinA_insert"/>
</dbReference>
<evidence type="ECO:0000256" key="6">
    <source>
        <dbReference type="ARBA" id="ARBA00023288"/>
    </source>
</evidence>
<proteinExistence type="predicted"/>
<dbReference type="PRINTS" id="PR00318">
    <property type="entry name" value="GPROTEINA"/>
</dbReference>
<keyword evidence="5" id="KW-0807">Transducer</keyword>
<dbReference type="Pfam" id="PF00503">
    <property type="entry name" value="G-alpha"/>
    <property type="match status" value="1"/>
</dbReference>
<dbReference type="Gene3D" id="3.40.50.300">
    <property type="entry name" value="P-loop containing nucleotide triphosphate hydrolases"/>
    <property type="match status" value="1"/>
</dbReference>
<dbReference type="EMBL" id="JANTQA010000048">
    <property type="protein sequence ID" value="KAJ3431367.1"/>
    <property type="molecule type" value="Genomic_DNA"/>
</dbReference>
<evidence type="ECO:0000256" key="1">
    <source>
        <dbReference type="ARBA" id="ARBA00022723"/>
    </source>
</evidence>
<evidence type="ECO:0000256" key="8">
    <source>
        <dbReference type="PIRSR" id="PIRSR601019-2"/>
    </source>
</evidence>
<evidence type="ECO:0000313" key="10">
    <source>
        <dbReference type="Proteomes" id="UP001146793"/>
    </source>
</evidence>
<dbReference type="InterPro" id="IPR001408">
    <property type="entry name" value="Gprotein_alpha_I"/>
</dbReference>
<dbReference type="PANTHER" id="PTHR10218">
    <property type="entry name" value="GTP-BINDING PROTEIN ALPHA SUBUNIT"/>
    <property type="match status" value="1"/>
</dbReference>
<keyword evidence="6" id="KW-0449">Lipoprotein</keyword>
<feature type="binding site" evidence="7">
    <location>
        <begin position="197"/>
        <end position="201"/>
    </location>
    <ligand>
        <name>GTP</name>
        <dbReference type="ChEBI" id="CHEBI:37565"/>
    </ligand>
</feature>
<evidence type="ECO:0000256" key="2">
    <source>
        <dbReference type="ARBA" id="ARBA00022741"/>
    </source>
</evidence>
<reference evidence="9" key="1">
    <citation type="submission" date="2022-08" db="EMBL/GenBank/DDBJ databases">
        <title>Novel sulphate-reducing endosymbionts in the free-living metamonad Anaeramoeba.</title>
        <authorList>
            <person name="Jerlstrom-Hultqvist J."/>
            <person name="Cepicka I."/>
            <person name="Gallot-Lavallee L."/>
            <person name="Salas-Leiva D."/>
            <person name="Curtis B.A."/>
            <person name="Zahonova K."/>
            <person name="Pipaliya S."/>
            <person name="Dacks J."/>
            <person name="Roger A.J."/>
        </authorList>
    </citation>
    <scope>NUCLEOTIDE SEQUENCE</scope>
    <source>
        <strain evidence="9">Busselton2</strain>
    </source>
</reference>
<feature type="binding site" evidence="7">
    <location>
        <begin position="172"/>
        <end position="178"/>
    </location>
    <ligand>
        <name>GTP</name>
        <dbReference type="ChEBI" id="CHEBI:37565"/>
    </ligand>
</feature>
<gene>
    <name evidence="9" type="ORF">M0812_03048</name>
</gene>
<feature type="binding site" evidence="7">
    <location>
        <begin position="43"/>
        <end position="48"/>
    </location>
    <ligand>
        <name>GTP</name>
        <dbReference type="ChEBI" id="CHEBI:37565"/>
    </ligand>
</feature>
<feature type="binding site" evidence="8">
    <location>
        <position position="47"/>
    </location>
    <ligand>
        <name>Mg(2+)</name>
        <dbReference type="ChEBI" id="CHEBI:18420"/>
    </ligand>
</feature>
<keyword evidence="2 7" id="KW-0547">Nucleotide-binding</keyword>
<dbReference type="PRINTS" id="PR00441">
    <property type="entry name" value="GPROTEINAI"/>
</dbReference>
<dbReference type="GO" id="GO:0005834">
    <property type="term" value="C:heterotrimeric G-protein complex"/>
    <property type="evidence" value="ECO:0007669"/>
    <property type="project" value="TreeGrafter"/>
</dbReference>
<evidence type="ECO:0000256" key="5">
    <source>
        <dbReference type="ARBA" id="ARBA00023224"/>
    </source>
</evidence>
<dbReference type="SUPFAM" id="SSF47895">
    <property type="entry name" value="Transducin (alpha subunit), insertion domain"/>
    <property type="match status" value="1"/>
</dbReference>
<feature type="binding site" evidence="7">
    <location>
        <begin position="266"/>
        <end position="269"/>
    </location>
    <ligand>
        <name>GTP</name>
        <dbReference type="ChEBI" id="CHEBI:37565"/>
    </ligand>
</feature>